<reference evidence="5" key="1">
    <citation type="journal article" date="2016" name="Nature">
        <title>The genome of the seagrass Zostera marina reveals angiosperm adaptation to the sea.</title>
        <authorList>
            <person name="Olsen J.L."/>
            <person name="Rouze P."/>
            <person name="Verhelst B."/>
            <person name="Lin Y.-C."/>
            <person name="Bayer T."/>
            <person name="Collen J."/>
            <person name="Dattolo E."/>
            <person name="De Paoli E."/>
            <person name="Dittami S."/>
            <person name="Maumus F."/>
            <person name="Michel G."/>
            <person name="Kersting A."/>
            <person name="Lauritano C."/>
            <person name="Lohaus R."/>
            <person name="Toepel M."/>
            <person name="Tonon T."/>
            <person name="Vanneste K."/>
            <person name="Amirebrahimi M."/>
            <person name="Brakel J."/>
            <person name="Bostroem C."/>
            <person name="Chovatia M."/>
            <person name="Grimwood J."/>
            <person name="Jenkins J.W."/>
            <person name="Jueterbock A."/>
            <person name="Mraz A."/>
            <person name="Stam W.T."/>
            <person name="Tice H."/>
            <person name="Bornberg-Bauer E."/>
            <person name="Green P.J."/>
            <person name="Pearson G.A."/>
            <person name="Procaccini G."/>
            <person name="Duarte C.M."/>
            <person name="Schmutz J."/>
            <person name="Reusch T.B.H."/>
            <person name="Van de Peer Y."/>
        </authorList>
    </citation>
    <scope>NUCLEOTIDE SEQUENCE [LARGE SCALE GENOMIC DNA]</scope>
    <source>
        <strain evidence="5">cv. Finnish</strain>
    </source>
</reference>
<evidence type="ECO:0000256" key="2">
    <source>
        <dbReference type="SAM" id="Phobius"/>
    </source>
</evidence>
<evidence type="ECO:0000313" key="5">
    <source>
        <dbReference type="Proteomes" id="UP000036987"/>
    </source>
</evidence>
<dbReference type="Pfam" id="PF07876">
    <property type="entry name" value="Dabb"/>
    <property type="match status" value="1"/>
</dbReference>
<dbReference type="Gene3D" id="3.30.70.100">
    <property type="match status" value="2"/>
</dbReference>
<dbReference type="PANTHER" id="PTHR33178:SF5">
    <property type="entry name" value="EXPRESSED PROTEIN"/>
    <property type="match status" value="1"/>
</dbReference>
<keyword evidence="2" id="KW-0812">Transmembrane</keyword>
<dbReference type="OrthoDB" id="2016695at2759"/>
<sequence length="557" mass="63810">MTPIYGKFHLQWPIHHNVWSVPTSVCTFHSGSILHPLPPRIARFPPSREEPIERGGLCISASRSRLEWNGIGLDCRKKNTIVPKSLEFDTNNADEMKIRKIVEHVFLLKMKADLSEEEESDMLDFLYTSQYHMNSILAISLGRIAEPDANGYTHAVYMRFQKKEDLAKFYNNSYYLGVIKDHVSPHCYGSISVDYESQVQDDILAIFRRGEDFNSGVEFVLLISVLQGAVGDAIEDAMITFHRLTHELKPLIVQKTQGSNFNETDNDEFTHCAIIRFLSVEALEIFRNCSEFKDMWKYKFHPIIKKSLAIHFLVDPIGMLMGHVFGSYDQNNFKQILLEDVISEADEEETDLSGKILYNASFEELSRNHVQYDTIIWVLISVLLILAWGVGVLILLYIPIRRYILQKDISSRKLYINSQEIVYKGAQILRSIYHFILLSMSLLNKVISIGNGLVLGCLQALYRIHTFRVESVTNGMTRPVDELQIQGVSNPDLLRKMIILEAAKNIQEIGMQKSKTYSDNAECFQSPKSKNHVCTAHSGFLLQKVEEIRLSMKICIF</sequence>
<feature type="transmembrane region" description="Helical" evidence="2">
    <location>
        <begin position="375"/>
        <end position="400"/>
    </location>
</feature>
<dbReference type="SMART" id="SM00886">
    <property type="entry name" value="Dabb"/>
    <property type="match status" value="2"/>
</dbReference>
<evidence type="ECO:0000313" key="4">
    <source>
        <dbReference type="EMBL" id="KMZ64607.1"/>
    </source>
</evidence>
<gene>
    <name evidence="4" type="ORF">ZOSMA_35G00640</name>
</gene>
<evidence type="ECO:0000259" key="3">
    <source>
        <dbReference type="PROSITE" id="PS51502"/>
    </source>
</evidence>
<comment type="caution">
    <text evidence="4">The sequence shown here is derived from an EMBL/GenBank/DDBJ whole genome shotgun (WGS) entry which is preliminary data.</text>
</comment>
<dbReference type="SUPFAM" id="SSF54909">
    <property type="entry name" value="Dimeric alpha+beta barrel"/>
    <property type="match status" value="2"/>
</dbReference>
<evidence type="ECO:0000256" key="1">
    <source>
        <dbReference type="ARBA" id="ARBA00011738"/>
    </source>
</evidence>
<dbReference type="InterPro" id="IPR013097">
    <property type="entry name" value="Dabb"/>
</dbReference>
<dbReference type="AlphaFoldDB" id="A0A0K9P8Q5"/>
<keyword evidence="2" id="KW-0472">Membrane</keyword>
<feature type="domain" description="Stress-response A/B barrel" evidence="3">
    <location>
        <begin position="102"/>
        <end position="195"/>
    </location>
</feature>
<dbReference type="InterPro" id="IPR011008">
    <property type="entry name" value="Dimeric_a/b-barrel"/>
</dbReference>
<feature type="domain" description="Stress-response A/B barrel" evidence="3">
    <location>
        <begin position="217"/>
        <end position="312"/>
    </location>
</feature>
<proteinExistence type="predicted"/>
<dbReference type="PANTHER" id="PTHR33178">
    <property type="match status" value="1"/>
</dbReference>
<dbReference type="STRING" id="29655.A0A0K9P8Q5"/>
<keyword evidence="5" id="KW-1185">Reference proteome</keyword>
<accession>A0A0K9P8Q5</accession>
<dbReference type="Pfam" id="PF24649">
    <property type="entry name" value="DUF7642"/>
    <property type="match status" value="1"/>
</dbReference>
<organism evidence="4 5">
    <name type="scientific">Zostera marina</name>
    <name type="common">Eelgrass</name>
    <dbReference type="NCBI Taxonomy" id="29655"/>
    <lineage>
        <taxon>Eukaryota</taxon>
        <taxon>Viridiplantae</taxon>
        <taxon>Streptophyta</taxon>
        <taxon>Embryophyta</taxon>
        <taxon>Tracheophyta</taxon>
        <taxon>Spermatophyta</taxon>
        <taxon>Magnoliopsida</taxon>
        <taxon>Liliopsida</taxon>
        <taxon>Zosteraceae</taxon>
        <taxon>Zostera</taxon>
    </lineage>
</organism>
<dbReference type="InterPro" id="IPR056059">
    <property type="entry name" value="DUF7642"/>
</dbReference>
<dbReference type="EMBL" id="LFYR01001125">
    <property type="protein sequence ID" value="KMZ64607.1"/>
    <property type="molecule type" value="Genomic_DNA"/>
</dbReference>
<name>A0A0K9P8Q5_ZOSMR</name>
<dbReference type="PROSITE" id="PS51502">
    <property type="entry name" value="S_R_A_B_BARREL"/>
    <property type="match status" value="2"/>
</dbReference>
<keyword evidence="2" id="KW-1133">Transmembrane helix</keyword>
<protein>
    <recommendedName>
        <fullName evidence="3">Stress-response A/B barrel domain-containing protein</fullName>
    </recommendedName>
</protein>
<dbReference type="Proteomes" id="UP000036987">
    <property type="component" value="Unassembled WGS sequence"/>
</dbReference>
<dbReference type="InterPro" id="IPR044662">
    <property type="entry name" value="HS1/DABB1-like"/>
</dbReference>
<comment type="subunit">
    <text evidence="1">Homodimer.</text>
</comment>